<dbReference type="Proteomes" id="UP000030701">
    <property type="component" value="Unassembled WGS sequence"/>
</dbReference>
<name>X0KGB5_FUSOX</name>
<proteinExistence type="predicted"/>
<gene>
    <name evidence="1" type="ORF">FOTG_18860</name>
</gene>
<dbReference type="AlphaFoldDB" id="X0KGB5"/>
<sequence length="178" mass="20801">MRGSSRKAGRVGDVIYRLDQGVLLLEPTTWHGYPLWRGYPNWEELPRYGEQTDIPLGLPSMRSDTDGALKTWLKDYLFWAQKETLFPIIRIESTPHPLCVIIPIQALLRLVCAEWRTFADYINGRLNQIDWELSRPAFLPVTQDREAIMDKLSVWRRWLPICLDMLSGTLRQVAGFEW</sequence>
<dbReference type="EMBL" id="KK035425">
    <property type="protein sequence ID" value="EXM12649.1"/>
    <property type="molecule type" value="Genomic_DNA"/>
</dbReference>
<organism evidence="1">
    <name type="scientific">Fusarium oxysporum f. sp. vasinfectum 25433</name>
    <dbReference type="NCBI Taxonomy" id="1089449"/>
    <lineage>
        <taxon>Eukaryota</taxon>
        <taxon>Fungi</taxon>
        <taxon>Dikarya</taxon>
        <taxon>Ascomycota</taxon>
        <taxon>Pezizomycotina</taxon>
        <taxon>Sordariomycetes</taxon>
        <taxon>Hypocreomycetidae</taxon>
        <taxon>Hypocreales</taxon>
        <taxon>Nectriaceae</taxon>
        <taxon>Fusarium</taxon>
        <taxon>Fusarium oxysporum species complex</taxon>
    </lineage>
</organism>
<protein>
    <submittedName>
        <fullName evidence="1">Uncharacterized protein</fullName>
    </submittedName>
</protein>
<reference evidence="1" key="1">
    <citation type="submission" date="2011-11" db="EMBL/GenBank/DDBJ databases">
        <title>The Genome Sequence of Fusarium oxysporum Cotton.</title>
        <authorList>
            <consortium name="The Broad Institute Genome Sequencing Platform"/>
            <person name="Ma L.-J."/>
            <person name="Gale L.R."/>
            <person name="Schwartz D.C."/>
            <person name="Zhou S."/>
            <person name="Corby-Kistler H."/>
            <person name="Young S.K."/>
            <person name="Zeng Q."/>
            <person name="Gargeya S."/>
            <person name="Fitzgerald M."/>
            <person name="Haas B."/>
            <person name="Abouelleil A."/>
            <person name="Alvarado L."/>
            <person name="Arachchi H.M."/>
            <person name="Berlin A."/>
            <person name="Brown A."/>
            <person name="Chapman S.B."/>
            <person name="Chen Z."/>
            <person name="Dunbar C."/>
            <person name="Freedman E."/>
            <person name="Gearin G."/>
            <person name="Goldberg J."/>
            <person name="Griggs A."/>
            <person name="Gujja S."/>
            <person name="Heiman D."/>
            <person name="Howarth C."/>
            <person name="Larson L."/>
            <person name="Lui A."/>
            <person name="MacDonald P.J.P."/>
            <person name="Montmayeur A."/>
            <person name="Murphy C."/>
            <person name="Neiman D."/>
            <person name="Pearson M."/>
            <person name="Priest M."/>
            <person name="Roberts A."/>
            <person name="Saif S."/>
            <person name="Shea T."/>
            <person name="Shenoy N."/>
            <person name="Sisk P."/>
            <person name="Stolte C."/>
            <person name="Sykes S."/>
            <person name="Wortman J."/>
            <person name="Nusbaum C."/>
            <person name="Birren B."/>
        </authorList>
    </citation>
    <scope>NUCLEOTIDE SEQUENCE [LARGE SCALE GENOMIC DNA]</scope>
    <source>
        <strain evidence="1">25433</strain>
    </source>
</reference>
<accession>X0KGB5</accession>
<evidence type="ECO:0000313" key="1">
    <source>
        <dbReference type="EMBL" id="EXM12649.1"/>
    </source>
</evidence>
<reference evidence="1" key="2">
    <citation type="submission" date="2014-03" db="EMBL/GenBank/DDBJ databases">
        <title>The Genome Annotation of Fusarium oxysporum Cotton.</title>
        <authorList>
            <consortium name="The Broad Institute Genomics Platform"/>
            <person name="Ma L.-J."/>
            <person name="Corby-Kistler H."/>
            <person name="Broz K."/>
            <person name="Gale L.R."/>
            <person name="Jonkers W."/>
            <person name="O'Donnell K."/>
            <person name="Ploetz R."/>
            <person name="Steinberg C."/>
            <person name="Schwartz D.C."/>
            <person name="VanEtten H."/>
            <person name="Zhou S."/>
            <person name="Young S.K."/>
            <person name="Zeng Q."/>
            <person name="Gargeya S."/>
            <person name="Fitzgerald M."/>
            <person name="Abouelleil A."/>
            <person name="Alvarado L."/>
            <person name="Chapman S.B."/>
            <person name="Gainer-Dewar J."/>
            <person name="Goldberg J."/>
            <person name="Griggs A."/>
            <person name="Gujja S."/>
            <person name="Hansen M."/>
            <person name="Howarth C."/>
            <person name="Imamovic A."/>
            <person name="Ireland A."/>
            <person name="Larimer J."/>
            <person name="McCowan C."/>
            <person name="Murphy C."/>
            <person name="Pearson M."/>
            <person name="Poon T.W."/>
            <person name="Priest M."/>
            <person name="Roberts A."/>
            <person name="Saif S."/>
            <person name="Shea T."/>
            <person name="Sykes S."/>
            <person name="Wortman J."/>
            <person name="Nusbaum C."/>
            <person name="Birren B."/>
        </authorList>
    </citation>
    <scope>NUCLEOTIDE SEQUENCE</scope>
    <source>
        <strain evidence="1">25433</strain>
    </source>
</reference>
<dbReference type="HOGENOM" id="CLU_1510676_0_0_1"/>